<comment type="caution">
    <text evidence="1">The sequence shown here is derived from an EMBL/GenBank/DDBJ whole genome shotgun (WGS) entry which is preliminary data.</text>
</comment>
<dbReference type="PANTHER" id="PTHR32309">
    <property type="entry name" value="TYROSINE-PROTEIN KINASE"/>
    <property type="match status" value="1"/>
</dbReference>
<name>A0A2N0H6I2_9SPHN</name>
<dbReference type="EMBL" id="PHUF01000004">
    <property type="protein sequence ID" value="PKB14532.1"/>
    <property type="molecule type" value="Genomic_DNA"/>
</dbReference>
<dbReference type="GO" id="GO:0004713">
    <property type="term" value="F:protein tyrosine kinase activity"/>
    <property type="evidence" value="ECO:0007669"/>
    <property type="project" value="TreeGrafter"/>
</dbReference>
<accession>A0A2N0H6I2</accession>
<dbReference type="GO" id="GO:0005886">
    <property type="term" value="C:plasma membrane"/>
    <property type="evidence" value="ECO:0007669"/>
    <property type="project" value="TreeGrafter"/>
</dbReference>
<dbReference type="InterPro" id="IPR050445">
    <property type="entry name" value="Bact_polysacc_biosynth/exp"/>
</dbReference>
<keyword evidence="2" id="KW-1185">Reference proteome</keyword>
<dbReference type="AlphaFoldDB" id="A0A2N0H6I2"/>
<gene>
    <name evidence="1" type="ORF">B0I00_2122</name>
</gene>
<dbReference type="RefSeq" id="WP_100867361.1">
    <property type="nucleotide sequence ID" value="NZ_PHUF01000004.1"/>
</dbReference>
<organism evidence="1 2">
    <name type="scientific">Novosphingobium kunmingense</name>
    <dbReference type="NCBI Taxonomy" id="1211806"/>
    <lineage>
        <taxon>Bacteria</taxon>
        <taxon>Pseudomonadati</taxon>
        <taxon>Pseudomonadota</taxon>
        <taxon>Alphaproteobacteria</taxon>
        <taxon>Sphingomonadales</taxon>
        <taxon>Sphingomonadaceae</taxon>
        <taxon>Novosphingobium</taxon>
    </lineage>
</organism>
<proteinExistence type="predicted"/>
<dbReference type="PANTHER" id="PTHR32309:SF13">
    <property type="entry name" value="FERRIC ENTEROBACTIN TRANSPORT PROTEIN FEPE"/>
    <property type="match status" value="1"/>
</dbReference>
<dbReference type="OrthoDB" id="7551971at2"/>
<dbReference type="Proteomes" id="UP000232587">
    <property type="component" value="Unassembled WGS sequence"/>
</dbReference>
<protein>
    <submittedName>
        <fullName evidence="1">Uncharacterized protein</fullName>
    </submittedName>
</protein>
<evidence type="ECO:0000313" key="1">
    <source>
        <dbReference type="EMBL" id="PKB14532.1"/>
    </source>
</evidence>
<evidence type="ECO:0000313" key="2">
    <source>
        <dbReference type="Proteomes" id="UP000232587"/>
    </source>
</evidence>
<sequence length="372" mass="41742">MTPPRSFIGTFAEFRWFARFKWRALVFLPPIVALLLLAVFPERYRAATSLTPADPESLGLSGTLGQLGAFNSVFGNQAAVEVAMRVAKSVAVREGVIKVAKLEQRLNQSNDLKLHRWLEDRVTIRSLRGGIISIEMSLADADLARTIVGAYVTETQSRLAEISRGQTAYKRDVLFKLTTDASDRLAKAQADFDNFRLRARYADPRSSMEAIGERVPKLEVAIKAKQVQIDAAREMFTDQNVMVKQLLAEMNTLQSQLAEAKTTDPRSSESVGRLVTQSSQLFKLERELGISKALYDSYMRYLQGTAVEDLTSTANMRVLEPPYVDTDRQYRLPALAGAIVLLLLWLAIEFYRLRPPVGALRYRELHADPQEA</sequence>
<reference evidence="1 2" key="1">
    <citation type="submission" date="2017-11" db="EMBL/GenBank/DDBJ databases">
        <title>Genomic Encyclopedia of Type Strains, Phase III (KMG-III): the genomes of soil and plant-associated and newly described type strains.</title>
        <authorList>
            <person name="Whitman W."/>
        </authorList>
    </citation>
    <scope>NUCLEOTIDE SEQUENCE [LARGE SCALE GENOMIC DNA]</scope>
    <source>
        <strain evidence="1 2">CGMCC 1.12274</strain>
    </source>
</reference>